<feature type="compositionally biased region" description="Polar residues" evidence="5">
    <location>
        <begin position="331"/>
        <end position="343"/>
    </location>
</feature>
<keyword evidence="4" id="KW-0472">Membrane</keyword>
<evidence type="ECO:0000313" key="7">
    <source>
        <dbReference type="EMBL" id="CAD6905901.1"/>
    </source>
</evidence>
<dbReference type="Proteomes" id="UP000077671">
    <property type="component" value="Unassembled WGS sequence"/>
</dbReference>
<evidence type="ECO:0000256" key="2">
    <source>
        <dbReference type="ARBA" id="ARBA00022448"/>
    </source>
</evidence>
<evidence type="ECO:0000256" key="4">
    <source>
        <dbReference type="ARBA" id="ARBA00023136"/>
    </source>
</evidence>
<dbReference type="Pfam" id="PF00928">
    <property type="entry name" value="Adap_comp_sub"/>
    <property type="match status" value="1"/>
</dbReference>
<dbReference type="InterPro" id="IPR036168">
    <property type="entry name" value="AP2_Mu_C_sf"/>
</dbReference>
<dbReference type="EMBL" id="CAJHJG010000798">
    <property type="protein sequence ID" value="CAD6905901.1"/>
    <property type="molecule type" value="Genomic_DNA"/>
</dbReference>
<evidence type="ECO:0000256" key="1">
    <source>
        <dbReference type="ARBA" id="ARBA00004308"/>
    </source>
</evidence>
<dbReference type="PRINTS" id="PR00314">
    <property type="entry name" value="CLATHRINADPT"/>
</dbReference>
<dbReference type="SUPFAM" id="SSF49447">
    <property type="entry name" value="Second domain of Mu2 adaptin subunit (ap50) of ap2 adaptor"/>
    <property type="match status" value="2"/>
</dbReference>
<evidence type="ECO:0000259" key="6">
    <source>
        <dbReference type="PROSITE" id="PS51072"/>
    </source>
</evidence>
<evidence type="ECO:0000256" key="3">
    <source>
        <dbReference type="ARBA" id="ARBA00022927"/>
    </source>
</evidence>
<evidence type="ECO:0000313" key="10">
    <source>
        <dbReference type="Proteomes" id="UP000836402"/>
    </source>
</evidence>
<name>A0A177V046_9BASI</name>
<evidence type="ECO:0000256" key="5">
    <source>
        <dbReference type="SAM" id="MobiDB-lite"/>
    </source>
</evidence>
<keyword evidence="10" id="KW-1185">Reference proteome</keyword>
<dbReference type="GO" id="GO:0030131">
    <property type="term" value="C:clathrin adaptor complex"/>
    <property type="evidence" value="ECO:0007669"/>
    <property type="project" value="InterPro"/>
</dbReference>
<dbReference type="PROSITE" id="PS51072">
    <property type="entry name" value="MHD"/>
    <property type="match status" value="1"/>
</dbReference>
<reference evidence="7" key="3">
    <citation type="submission" date="2020-10" db="EMBL/GenBank/DDBJ databases">
        <authorList>
            <person name="Sedaghatjoo S."/>
        </authorList>
    </citation>
    <scope>NUCLEOTIDE SEQUENCE</scope>
    <source>
        <strain evidence="7">AZH3</strain>
    </source>
</reference>
<organism evidence="8 9">
    <name type="scientific">Tilletia caries</name>
    <name type="common">wheat bunt fungus</name>
    <dbReference type="NCBI Taxonomy" id="13290"/>
    <lineage>
        <taxon>Eukaryota</taxon>
        <taxon>Fungi</taxon>
        <taxon>Dikarya</taxon>
        <taxon>Basidiomycota</taxon>
        <taxon>Ustilaginomycotina</taxon>
        <taxon>Exobasidiomycetes</taxon>
        <taxon>Tilletiales</taxon>
        <taxon>Tilletiaceae</taxon>
        <taxon>Tilletia</taxon>
    </lineage>
</organism>
<dbReference type="Proteomes" id="UP000836402">
    <property type="component" value="Unassembled WGS sequence"/>
</dbReference>
<feature type="region of interest" description="Disordered" evidence="5">
    <location>
        <begin position="367"/>
        <end position="395"/>
    </location>
</feature>
<dbReference type="Gene3D" id="3.30.450.60">
    <property type="match status" value="1"/>
</dbReference>
<comment type="caution">
    <text evidence="8">The sequence shown here is derived from an EMBL/GenBank/DDBJ whole genome shotgun (WGS) entry which is preliminary data.</text>
</comment>
<dbReference type="InterPro" id="IPR011012">
    <property type="entry name" value="Longin-like_dom_sf"/>
</dbReference>
<comment type="subcellular location">
    <subcellularLocation>
        <location evidence="1">Endomembrane system</location>
    </subcellularLocation>
</comment>
<dbReference type="InterPro" id="IPR028565">
    <property type="entry name" value="MHD"/>
</dbReference>
<dbReference type="AlphaFoldDB" id="A0A177V046"/>
<sequence>MSRLDGVIILGGDGRALIQSHFRSSDALPRSHIDHFNHASSSSSSAQLTPLLWVPGIPPPSQPFANDDNNDTDELSKGKQRERNWQDALAEQGAALAHIQHNTLTFLAPLSSETNPLLPLTFLRTLLSLLAIYSGGLASVNEHAVREHFDVVYQLLEETMDDGWPLFTEASALQDLIITQSWLDRVQKVVSATGLSNIPAVPAPQATELSSIPWRRANVSHSWNEEFYADVIDSLEGVLDHQGRALSLDLFARLACRSKLSGNPEVTLSLSTNAPIAGLLTDAVLHPCVRHRKWMKERVFSFVPPDGQFELAQFRIGDPLAFPVGSAHASARTSKSGNVQMPSGGNGWERDVPLLLQTSFDVQPLEARNGDSTASSNPTTQPRRQNAHSSSGSRVEFSLTVQSKIPPNVPLENIVVSINLGPGAHSVDAAASGGGVGSGPEVSTPTSNLTSSLMNSGGQDMLKTMTDAFSTTVAALGTGAVVHSGGKSGAWVFDQGSSMLRWEILRLGSAAERPATLKGSFMTSDMPVRIASGVRTTFSIPNHSLSQVRVGSVQVAGEGPSMKMFKGLKVFKGIRTVVEGDLEWRRF</sequence>
<protein>
    <recommendedName>
        <fullName evidence="6">MHD domain-containing protein</fullName>
    </recommendedName>
</protein>
<dbReference type="EMBL" id="LWDD02000851">
    <property type="protein sequence ID" value="KAE8256459.1"/>
    <property type="molecule type" value="Genomic_DNA"/>
</dbReference>
<dbReference type="GO" id="GO:0012505">
    <property type="term" value="C:endomembrane system"/>
    <property type="evidence" value="ECO:0007669"/>
    <property type="project" value="UniProtKB-SubCell"/>
</dbReference>
<dbReference type="GO" id="GO:0006886">
    <property type="term" value="P:intracellular protein transport"/>
    <property type="evidence" value="ECO:0007669"/>
    <property type="project" value="InterPro"/>
</dbReference>
<dbReference type="Gene3D" id="2.60.40.1170">
    <property type="entry name" value="Mu homology domain, subdomain B"/>
    <property type="match status" value="1"/>
</dbReference>
<feature type="region of interest" description="Disordered" evidence="5">
    <location>
        <begin position="59"/>
        <end position="81"/>
    </location>
</feature>
<accession>A0A177V046</accession>
<proteinExistence type="predicted"/>
<dbReference type="PANTHER" id="PTHR10529">
    <property type="entry name" value="AP COMPLEX SUBUNIT MU"/>
    <property type="match status" value="1"/>
</dbReference>
<dbReference type="SUPFAM" id="SSF64356">
    <property type="entry name" value="SNARE-like"/>
    <property type="match status" value="1"/>
</dbReference>
<reference evidence="8" key="2">
    <citation type="journal article" date="2019" name="IMA Fungus">
        <title>Genome sequencing and comparison of five Tilletia species to identify candidate genes for the detection of regulated species infecting wheat.</title>
        <authorList>
            <person name="Nguyen H.D.T."/>
            <person name="Sultana T."/>
            <person name="Kesanakurti P."/>
            <person name="Hambleton S."/>
        </authorList>
    </citation>
    <scope>NUCLEOTIDE SEQUENCE</scope>
    <source>
        <strain evidence="8">DAOMC 238032</strain>
    </source>
</reference>
<evidence type="ECO:0000313" key="8">
    <source>
        <dbReference type="EMBL" id="KAE8256459.1"/>
    </source>
</evidence>
<keyword evidence="2" id="KW-0813">Transport</keyword>
<reference evidence="8" key="1">
    <citation type="submission" date="2016-04" db="EMBL/GenBank/DDBJ databases">
        <authorList>
            <person name="Nguyen H.D."/>
            <person name="Kesanakurti P."/>
            <person name="Cullis J."/>
            <person name="Levesque C.A."/>
            <person name="Hambleton S."/>
        </authorList>
    </citation>
    <scope>NUCLEOTIDE SEQUENCE</scope>
    <source>
        <strain evidence="8">DAOMC 238032</strain>
    </source>
</reference>
<dbReference type="GO" id="GO:0016192">
    <property type="term" value="P:vesicle-mediated transport"/>
    <property type="evidence" value="ECO:0007669"/>
    <property type="project" value="InterPro"/>
</dbReference>
<dbReference type="InterPro" id="IPR001392">
    <property type="entry name" value="Clathrin_mu"/>
</dbReference>
<feature type="compositionally biased region" description="Polar residues" evidence="5">
    <location>
        <begin position="370"/>
        <end position="395"/>
    </location>
</feature>
<dbReference type="CDD" id="cd14837">
    <property type="entry name" value="AP3_Mu_N"/>
    <property type="match status" value="1"/>
</dbReference>
<feature type="region of interest" description="Disordered" evidence="5">
    <location>
        <begin position="329"/>
        <end position="350"/>
    </location>
</feature>
<keyword evidence="3" id="KW-0653">Protein transport</keyword>
<gene>
    <name evidence="8" type="ORF">A4X03_0g5384</name>
    <name evidence="7" type="ORF">JKIAZH3_G3208</name>
</gene>
<evidence type="ECO:0000313" key="9">
    <source>
        <dbReference type="Proteomes" id="UP000077671"/>
    </source>
</evidence>
<feature type="domain" description="MHD" evidence="6">
    <location>
        <begin position="224"/>
        <end position="580"/>
    </location>
</feature>
<dbReference type="InterPro" id="IPR050431">
    <property type="entry name" value="Adaptor_comp_med_subunit"/>
</dbReference>